<evidence type="ECO:0000313" key="2">
    <source>
        <dbReference type="Proteomes" id="UP001239111"/>
    </source>
</evidence>
<reference evidence="1" key="1">
    <citation type="submission" date="2023-04" db="EMBL/GenBank/DDBJ databases">
        <title>A chromosome-level genome assembly of the parasitoid wasp Eretmocerus hayati.</title>
        <authorList>
            <person name="Zhong Y."/>
            <person name="Liu S."/>
            <person name="Liu Y."/>
        </authorList>
    </citation>
    <scope>NUCLEOTIDE SEQUENCE</scope>
    <source>
        <strain evidence="1">ZJU_SS_LIU_2023</strain>
    </source>
</reference>
<accession>A0ACC2PCN6</accession>
<organism evidence="1 2">
    <name type="scientific">Eretmocerus hayati</name>
    <dbReference type="NCBI Taxonomy" id="131215"/>
    <lineage>
        <taxon>Eukaryota</taxon>
        <taxon>Metazoa</taxon>
        <taxon>Ecdysozoa</taxon>
        <taxon>Arthropoda</taxon>
        <taxon>Hexapoda</taxon>
        <taxon>Insecta</taxon>
        <taxon>Pterygota</taxon>
        <taxon>Neoptera</taxon>
        <taxon>Endopterygota</taxon>
        <taxon>Hymenoptera</taxon>
        <taxon>Apocrita</taxon>
        <taxon>Proctotrupomorpha</taxon>
        <taxon>Chalcidoidea</taxon>
        <taxon>Aphelinidae</taxon>
        <taxon>Aphelininae</taxon>
        <taxon>Eretmocerus</taxon>
    </lineage>
</organism>
<keyword evidence="2" id="KW-1185">Reference proteome</keyword>
<proteinExistence type="predicted"/>
<dbReference type="Proteomes" id="UP001239111">
    <property type="component" value="Chromosome 2"/>
</dbReference>
<evidence type="ECO:0000313" key="1">
    <source>
        <dbReference type="EMBL" id="KAJ8681067.1"/>
    </source>
</evidence>
<dbReference type="EMBL" id="CM056742">
    <property type="protein sequence ID" value="KAJ8681067.1"/>
    <property type="molecule type" value="Genomic_DNA"/>
</dbReference>
<sequence>MDQNKRARVQEEDESNHLNKRFKLSLPSSNVVENVSAVGKNRNNMKYYRYQDVGAVGLICSIDDKGNERTSEKVIKRIDGNTIGLKRHLKVYNPKQFLEFSGRDMEDASSQETL</sequence>
<name>A0ACC2PCN6_9HYME</name>
<comment type="caution">
    <text evidence="1">The sequence shown here is derived from an EMBL/GenBank/DDBJ whole genome shotgun (WGS) entry which is preliminary data.</text>
</comment>
<gene>
    <name evidence="1" type="ORF">QAD02_016854</name>
</gene>
<protein>
    <submittedName>
        <fullName evidence="1">Uncharacterized protein</fullName>
    </submittedName>
</protein>